<evidence type="ECO:0000313" key="3">
    <source>
        <dbReference type="Proteomes" id="UP000530660"/>
    </source>
</evidence>
<evidence type="ECO:0000256" key="1">
    <source>
        <dbReference type="SAM" id="Phobius"/>
    </source>
</evidence>
<feature type="transmembrane region" description="Helical" evidence="1">
    <location>
        <begin position="310"/>
        <end position="328"/>
    </location>
</feature>
<name>A0A7J7IM34_9RHOD</name>
<dbReference type="EMBL" id="VWRR01000004">
    <property type="protein sequence ID" value="KAF6004172.1"/>
    <property type="molecule type" value="Genomic_DNA"/>
</dbReference>
<feature type="transmembrane region" description="Helical" evidence="1">
    <location>
        <begin position="340"/>
        <end position="371"/>
    </location>
</feature>
<feature type="transmembrane region" description="Helical" evidence="1">
    <location>
        <begin position="217"/>
        <end position="237"/>
    </location>
</feature>
<feature type="transmembrane region" description="Helical" evidence="1">
    <location>
        <begin position="43"/>
        <end position="61"/>
    </location>
</feature>
<keyword evidence="1" id="KW-1133">Transmembrane helix</keyword>
<proteinExistence type="predicted"/>
<reference evidence="2 3" key="1">
    <citation type="journal article" date="2020" name="J. Phycol.">
        <title>Comparative genome analysis reveals Cyanidiococcus gen. nov., a new extremophilic red algal genus sister to Cyanidioschyzon (Cyanidioschyzonaceae, Rhodophyta).</title>
        <authorList>
            <person name="Liu S.-L."/>
            <person name="Chiang Y.-R."/>
            <person name="Yoon H.S."/>
            <person name="Fu H.-Y."/>
        </authorList>
    </citation>
    <scope>NUCLEOTIDE SEQUENCE [LARGE SCALE GENOMIC DNA]</scope>
    <source>
        <strain evidence="2 3">THAL066</strain>
    </source>
</reference>
<feature type="transmembrane region" description="Helical" evidence="1">
    <location>
        <begin position="14"/>
        <end position="31"/>
    </location>
</feature>
<feature type="transmembrane region" description="Helical" evidence="1">
    <location>
        <begin position="565"/>
        <end position="582"/>
    </location>
</feature>
<feature type="transmembrane region" description="Helical" evidence="1">
    <location>
        <begin position="536"/>
        <end position="553"/>
    </location>
</feature>
<keyword evidence="1" id="KW-0812">Transmembrane</keyword>
<feature type="transmembrane region" description="Helical" evidence="1">
    <location>
        <begin position="734"/>
        <end position="755"/>
    </location>
</feature>
<evidence type="ECO:0000313" key="2">
    <source>
        <dbReference type="EMBL" id="KAF6004172.1"/>
    </source>
</evidence>
<keyword evidence="1" id="KW-0472">Membrane</keyword>
<comment type="caution">
    <text evidence="2">The sequence shown here is derived from an EMBL/GenBank/DDBJ whole genome shotgun (WGS) entry which is preliminary data.</text>
</comment>
<feature type="transmembrane region" description="Helical" evidence="1">
    <location>
        <begin position="113"/>
        <end position="137"/>
    </location>
</feature>
<gene>
    <name evidence="2" type="ORF">F1559_003114</name>
</gene>
<feature type="transmembrane region" description="Helical" evidence="1">
    <location>
        <begin position="73"/>
        <end position="92"/>
    </location>
</feature>
<dbReference type="Proteomes" id="UP000530660">
    <property type="component" value="Unassembled WGS sequence"/>
</dbReference>
<feature type="transmembrane region" description="Helical" evidence="1">
    <location>
        <begin position="447"/>
        <end position="468"/>
    </location>
</feature>
<feature type="transmembrane region" description="Helical" evidence="1">
    <location>
        <begin position="244"/>
        <end position="262"/>
    </location>
</feature>
<sequence length="785" mass="88778">MLGAGSKALLLTPGFWWISTALLSTYVIVYAHIGHITCLFERVMASVPLAWAISAWLAYLFASLRYHTLDARAIRDAWLLHAVLGLFHLLWIRRRRMVQRESDSCAIGSTAAAAVSASHRVGVGIVAMTAVVVWPMVSSRFLKEDPSGAVLSGGATWADLPFHMNIAASFLYGTNREFDYRRIEAAFYAGSRLVYPLLPDFHSACLRVAGMSWRLSFLLPALFLAVSGSGLLYAVNWRLTGNRAAAALSVVMVMCAGGTGAFEHWRQRGWSHATRVAWDVDPVQADNEGGKREILWFAYFGHVFLPQRPATYAMPLILVFILLIVLAVTEGVSIDQSAALLRLAAFVAGILPLFQAHAFLGAVIICAVLFVMDMDRWVPHMELLWKGWLSAACIGLALSAPQLPVYLGRVASPGEKKSFLRFSWTAMASFNRGFWRTWFRALTLHVPLYVFVFTIVFAILLMQALADLEKFTGLRCYRPAIQNVHKSVMQWLRGVLPAYVGPQHQWRMKLFPPFMAVFVFCNLVLIQPWVKDNVKLVYVWLFQASGMASYLMVRLWRRGGLLGKILLPFILFVMLLSGFLGMRREWGGVMAEIFPRTNQEVAEWIRMNTHWKSVFLTGEEHVSPACALGGRSLFIGYLGWVWSHGLPNIYERVQLRDTLFRSQDRNGTELLQTLRLRRISHILLDPQVPDPDFESIFDSSDVWLAYENNGWRLYFVKDVVLGDRPIEFITREQLFFATGISWLALWMAALCMWHFSRICVVRKFEEDGNGLLPHSTVAGRRIKAQ</sequence>
<dbReference type="OrthoDB" id="10263533at2759"/>
<protein>
    <submittedName>
        <fullName evidence="2">Uncharacterized protein</fullName>
    </submittedName>
</protein>
<feature type="transmembrane region" description="Helical" evidence="1">
    <location>
        <begin position="510"/>
        <end position="530"/>
    </location>
</feature>
<accession>A0A7J7IM34</accession>
<organism evidence="2 3">
    <name type="scientific">Cyanidiococcus yangmingshanensis</name>
    <dbReference type="NCBI Taxonomy" id="2690220"/>
    <lineage>
        <taxon>Eukaryota</taxon>
        <taxon>Rhodophyta</taxon>
        <taxon>Bangiophyceae</taxon>
        <taxon>Cyanidiales</taxon>
        <taxon>Cyanidiaceae</taxon>
        <taxon>Cyanidiococcus</taxon>
    </lineage>
</organism>
<dbReference type="AlphaFoldDB" id="A0A7J7IM34"/>
<keyword evidence="3" id="KW-1185">Reference proteome</keyword>